<evidence type="ECO:0000256" key="3">
    <source>
        <dbReference type="ARBA" id="ARBA00022475"/>
    </source>
</evidence>
<evidence type="ECO:0000256" key="7">
    <source>
        <dbReference type="ARBA" id="ARBA00023180"/>
    </source>
</evidence>
<evidence type="ECO:0000256" key="4">
    <source>
        <dbReference type="ARBA" id="ARBA00022692"/>
    </source>
</evidence>
<evidence type="ECO:0000256" key="6">
    <source>
        <dbReference type="ARBA" id="ARBA00023136"/>
    </source>
</evidence>
<proteinExistence type="inferred from homology"/>
<evidence type="ECO:0000256" key="1">
    <source>
        <dbReference type="ARBA" id="ARBA00004236"/>
    </source>
</evidence>
<keyword evidence="6 8" id="KW-0472">Membrane</keyword>
<dbReference type="PANTHER" id="PTHR11923">
    <property type="entry name" value="SCAVENGER RECEPTOR CLASS B TYPE-1 SR-B1"/>
    <property type="match status" value="1"/>
</dbReference>
<keyword evidence="3" id="KW-1003">Cell membrane</keyword>
<comment type="similarity">
    <text evidence="2">Belongs to the CD36 family.</text>
</comment>
<dbReference type="Proteomes" id="UP000694924">
    <property type="component" value="Unplaced"/>
</dbReference>
<dbReference type="PRINTS" id="PR01609">
    <property type="entry name" value="CD36FAMILY"/>
</dbReference>
<dbReference type="GeneID" id="107065815"/>
<accession>A0ABM1I511</accession>
<feature type="transmembrane region" description="Helical" evidence="8">
    <location>
        <begin position="463"/>
        <end position="482"/>
    </location>
</feature>
<dbReference type="Pfam" id="PF01130">
    <property type="entry name" value="CD36"/>
    <property type="match status" value="1"/>
</dbReference>
<comment type="subcellular location">
    <subcellularLocation>
        <location evidence="1">Cell membrane</location>
    </subcellularLocation>
</comment>
<keyword evidence="7" id="KW-0325">Glycoprotein</keyword>
<evidence type="ECO:0000313" key="10">
    <source>
        <dbReference type="RefSeq" id="XP_015175298.1"/>
    </source>
</evidence>
<keyword evidence="5 8" id="KW-1133">Transmembrane helix</keyword>
<dbReference type="InterPro" id="IPR002159">
    <property type="entry name" value="CD36_fam"/>
</dbReference>
<evidence type="ECO:0000256" key="5">
    <source>
        <dbReference type="ARBA" id="ARBA00022989"/>
    </source>
</evidence>
<keyword evidence="9" id="KW-1185">Reference proteome</keyword>
<dbReference type="PANTHER" id="PTHR11923:SF50">
    <property type="entry name" value="GH19047P"/>
    <property type="match status" value="1"/>
</dbReference>
<protein>
    <submittedName>
        <fullName evidence="10">Lysosome membrane protein 2-like</fullName>
    </submittedName>
</protein>
<name>A0ABM1I511_POLDO</name>
<organism evidence="9 10">
    <name type="scientific">Polistes dominula</name>
    <name type="common">European paper wasp</name>
    <name type="synonym">Vespa dominula</name>
    <dbReference type="NCBI Taxonomy" id="743375"/>
    <lineage>
        <taxon>Eukaryota</taxon>
        <taxon>Metazoa</taxon>
        <taxon>Ecdysozoa</taxon>
        <taxon>Arthropoda</taxon>
        <taxon>Hexapoda</taxon>
        <taxon>Insecta</taxon>
        <taxon>Pterygota</taxon>
        <taxon>Neoptera</taxon>
        <taxon>Endopterygota</taxon>
        <taxon>Hymenoptera</taxon>
        <taxon>Apocrita</taxon>
        <taxon>Aculeata</taxon>
        <taxon>Vespoidea</taxon>
        <taxon>Vespidae</taxon>
        <taxon>Polistinae</taxon>
        <taxon>Polistini</taxon>
        <taxon>Polistes</taxon>
    </lineage>
</organism>
<evidence type="ECO:0000256" key="2">
    <source>
        <dbReference type="ARBA" id="ARBA00010532"/>
    </source>
</evidence>
<sequence length="493" mass="56360">MKSIEKTENVVKDETKLFKRNWYIWAIIMAGLSSFFLVIIFWLTNIFQNIILSNLILQNGTRSYEFWSHPPVKLLQNFYIYNYTNVEDFESGKANKLRVQQLGPYSYRETLMRVNTQMHENGTISYQEKKLYKLEGGNPENDIIIVPNILLLMVISSVCYLNYASRLMVTIAISTMHIEPFIKTTVSGFLWGYDDNLYNVLKTFGYVNIPSDKFGILVQSHGLLEDHLLINTGAHDIDNLGIIQSINGKDILNIWGDEKCDKIYGTDGTMFPPKWIQNLSTPLYIYIKEFCKQMKFNFHDYNQVQGVPSLKYKMSLDSFQVSTQETCYCPIVNLDSNERKCPPSGTLNISSCYDDLPVLVSMPHFYGADESLINSVDGLKPEQELHESTIDLHQFLAIPMNGSLRLQLNVEVKKAIGVPFSDKIKDGSILPLMWSENTLDKLPQDFVNIFSGAHLATTIVTAALKWGSLSIFLCSICAYCFARRNQHIQRSNV</sequence>
<evidence type="ECO:0000313" key="9">
    <source>
        <dbReference type="Proteomes" id="UP000694924"/>
    </source>
</evidence>
<keyword evidence="4 8" id="KW-0812">Transmembrane</keyword>
<feature type="transmembrane region" description="Helical" evidence="8">
    <location>
        <begin position="22"/>
        <end position="43"/>
    </location>
</feature>
<evidence type="ECO:0000256" key="8">
    <source>
        <dbReference type="SAM" id="Phobius"/>
    </source>
</evidence>
<gene>
    <name evidence="10" type="primary">LOC107065815</name>
</gene>
<reference evidence="10" key="1">
    <citation type="submission" date="2025-08" db="UniProtKB">
        <authorList>
            <consortium name="RefSeq"/>
        </authorList>
    </citation>
    <scope>IDENTIFICATION</scope>
    <source>
        <tissue evidence="10">Whole body</tissue>
    </source>
</reference>
<dbReference type="RefSeq" id="XP_015175298.1">
    <property type="nucleotide sequence ID" value="XM_015319812.1"/>
</dbReference>